<dbReference type="InterPro" id="IPR001296">
    <property type="entry name" value="Glyco_trans_1"/>
</dbReference>
<dbReference type="InterPro" id="IPR049438">
    <property type="entry name" value="TreT_GT1"/>
</dbReference>
<dbReference type="PANTHER" id="PTHR47779">
    <property type="entry name" value="SYNTHASE (CCG-9), PUTATIVE (AFU_ORTHOLOGUE AFUA_3G12100)-RELATED"/>
    <property type="match status" value="1"/>
</dbReference>
<evidence type="ECO:0000313" key="10">
    <source>
        <dbReference type="EMBL" id="KAB2591716.1"/>
    </source>
</evidence>
<evidence type="ECO:0000313" key="11">
    <source>
        <dbReference type="Proteomes" id="UP000326907"/>
    </source>
</evidence>
<keyword evidence="3" id="KW-0313">Glucose metabolism</keyword>
<dbReference type="Pfam" id="PF00534">
    <property type="entry name" value="Glycos_transf_1"/>
    <property type="match status" value="1"/>
</dbReference>
<evidence type="ECO:0000256" key="4">
    <source>
        <dbReference type="ARBA" id="ARBA00022676"/>
    </source>
</evidence>
<evidence type="ECO:0000256" key="1">
    <source>
        <dbReference type="ARBA" id="ARBA00009481"/>
    </source>
</evidence>
<feature type="domain" description="Glycosyl transferase family 1" evidence="8">
    <location>
        <begin position="357"/>
        <end position="530"/>
    </location>
</feature>
<comment type="similarity">
    <text evidence="1">Belongs to the glycosyltransferase group 1 family. Glycosyltransferase 4 subfamily.</text>
</comment>
<feature type="domain" description="Trehalose synthase N-terminal" evidence="9">
    <location>
        <begin position="118"/>
        <end position="277"/>
    </location>
</feature>
<feature type="compositionally biased region" description="Basic and acidic residues" evidence="7">
    <location>
        <begin position="47"/>
        <end position="57"/>
    </location>
</feature>
<evidence type="ECO:0000256" key="6">
    <source>
        <dbReference type="ARBA" id="ARBA00023277"/>
    </source>
</evidence>
<keyword evidence="6" id="KW-0119">Carbohydrate metabolism</keyword>
<dbReference type="SUPFAM" id="SSF53756">
    <property type="entry name" value="UDP-Glycosyltransferase/glycogen phosphorylase"/>
    <property type="match status" value="1"/>
</dbReference>
<evidence type="ECO:0000256" key="5">
    <source>
        <dbReference type="ARBA" id="ARBA00022679"/>
    </source>
</evidence>
<gene>
    <name evidence="10" type="ORF">F5983_14655</name>
</gene>
<keyword evidence="11" id="KW-1185">Reference proteome</keyword>
<dbReference type="InterPro" id="IPR052078">
    <property type="entry name" value="Trehalose_Metab_GTase"/>
</dbReference>
<comment type="caution">
    <text evidence="10">The sequence shown here is derived from an EMBL/GenBank/DDBJ whole genome shotgun (WGS) entry which is preliminary data.</text>
</comment>
<evidence type="ECO:0000256" key="7">
    <source>
        <dbReference type="SAM" id="MobiDB-lite"/>
    </source>
</evidence>
<keyword evidence="5 10" id="KW-0808">Transferase</keyword>
<evidence type="ECO:0000256" key="2">
    <source>
        <dbReference type="ARBA" id="ARBA00011738"/>
    </source>
</evidence>
<dbReference type="GO" id="GO:0016757">
    <property type="term" value="F:glycosyltransferase activity"/>
    <property type="evidence" value="ECO:0007669"/>
    <property type="project" value="UniProtKB-KW"/>
</dbReference>
<evidence type="ECO:0000256" key="3">
    <source>
        <dbReference type="ARBA" id="ARBA00022526"/>
    </source>
</evidence>
<keyword evidence="4" id="KW-0328">Glycosyltransferase</keyword>
<dbReference type="AlphaFoldDB" id="A0A5N5ELG3"/>
<evidence type="ECO:0000259" key="9">
    <source>
        <dbReference type="Pfam" id="PF21269"/>
    </source>
</evidence>
<dbReference type="Pfam" id="PF21269">
    <property type="entry name" value="TreT_GT1"/>
    <property type="match status" value="1"/>
</dbReference>
<name>A0A5N5ELG3_9ACTN</name>
<dbReference type="Gene3D" id="3.40.50.2000">
    <property type="entry name" value="Glycogen Phosphorylase B"/>
    <property type="match status" value="2"/>
</dbReference>
<organism evidence="10 11">
    <name type="scientific">Streptomyces arboris</name>
    <dbReference type="NCBI Taxonomy" id="2600619"/>
    <lineage>
        <taxon>Bacteria</taxon>
        <taxon>Bacillati</taxon>
        <taxon>Actinomycetota</taxon>
        <taxon>Actinomycetes</taxon>
        <taxon>Kitasatosporales</taxon>
        <taxon>Streptomycetaceae</taxon>
        <taxon>Streptomyces</taxon>
    </lineage>
</organism>
<proteinExistence type="inferred from homology"/>
<dbReference type="PANTHER" id="PTHR47779:SF1">
    <property type="entry name" value="SYNTHASE (CCG-9), PUTATIVE (AFU_ORTHOLOGUE AFUA_3G12100)-RELATED"/>
    <property type="match status" value="1"/>
</dbReference>
<sequence>MQGSRWSTRFPVCGKAFPIFERVCGVTRLRHGNRLLHKLSTQAPSASHERVIRERGKLSRPSRPAHGPSPAVAAHEVPLSAASLSWIEHLVGTERVAQVRSGVRAASERLDGRTVWHISDNPVRGGVAELLRGNLPYLAGGGVLTRWATLDAPPEFRQFTKELYYALCGVAPPAPGTGGSAPGTGTGTGADIERGRRLYERVCKEYAARLTAAVDRNSVVVLHDHQTAGLIPHLREHGCTVLWRAHIGAALRPELAAPAWEFLGRYLPSAHRHIASYAGVLPSPLAGAGSHIVPPSIDPLSPKNLSLQPGIDPSRLLVAAGLVQDSAAAVPGTHAFSDLLLRHPVLIVRDGGPVPAQAPLVTQVSRWDRVKDIPGVIRGFAEHVDPAFGAHLLLVGPNTTGDRQAQQVFEECREVRSALGSRRDRVHLVQVPTDNPAEHALTINAIQRRSTVLVQKSLAEGFGLTVSEAAWKGRPVIAAPVGGIRQQIEHGTTGLLLSGPRDLPGFGQALNSLLEDRSYAEELGRNGRERVLRHYLTDSSVLNFAGVLSAAAQS</sequence>
<feature type="region of interest" description="Disordered" evidence="7">
    <location>
        <begin position="41"/>
        <end position="71"/>
    </location>
</feature>
<dbReference type="GO" id="GO:0006006">
    <property type="term" value="P:glucose metabolic process"/>
    <property type="evidence" value="ECO:0007669"/>
    <property type="project" value="UniProtKB-KW"/>
</dbReference>
<accession>A0A5N5ELG3</accession>
<dbReference type="EMBL" id="VYUA01000011">
    <property type="protein sequence ID" value="KAB2591716.1"/>
    <property type="molecule type" value="Genomic_DNA"/>
</dbReference>
<protein>
    <submittedName>
        <fullName evidence="10">Glycosyltransferase</fullName>
    </submittedName>
</protein>
<reference evidence="10 11" key="1">
    <citation type="submission" date="2019-09" db="EMBL/GenBank/DDBJ databases">
        <authorList>
            <person name="Liu P."/>
        </authorList>
    </citation>
    <scope>NUCLEOTIDE SEQUENCE [LARGE SCALE GENOMIC DNA]</scope>
    <source>
        <strain evidence="10 11">TRM68085</strain>
    </source>
</reference>
<comment type="subunit">
    <text evidence="2">Homodimer.</text>
</comment>
<dbReference type="Proteomes" id="UP000326907">
    <property type="component" value="Unassembled WGS sequence"/>
</dbReference>
<evidence type="ECO:0000259" key="8">
    <source>
        <dbReference type="Pfam" id="PF00534"/>
    </source>
</evidence>